<dbReference type="EMBL" id="JAJTND010000005">
    <property type="protein sequence ID" value="MCE3533316.1"/>
    <property type="molecule type" value="Genomic_DNA"/>
</dbReference>
<reference evidence="1 2" key="1">
    <citation type="journal article" date="2024" name="Pathogens">
        <title>Characterization of a Novel Species of Legionella Isolated from a Healthcare Facility: Legionella resiliens sp. nov.</title>
        <authorList>
            <person name="Cristino S."/>
            <person name="Pascale M.R."/>
            <person name="Marino F."/>
            <person name="Derelitto C."/>
            <person name="Salaris S."/>
            <person name="Orsini M."/>
            <person name="Squarzoni S."/>
            <person name="Grottola A."/>
            <person name="Girolamini L."/>
        </authorList>
    </citation>
    <scope>NUCLEOTIDE SEQUENCE [LARGE SCALE GENOMIC DNA]</scope>
    <source>
        <strain evidence="1 2">8cVS16</strain>
    </source>
</reference>
<proteinExistence type="predicted"/>
<evidence type="ECO:0000313" key="2">
    <source>
        <dbReference type="Proteomes" id="UP001320170"/>
    </source>
</evidence>
<name>A0ABS8X662_9GAMM</name>
<dbReference type="Proteomes" id="UP001320170">
    <property type="component" value="Unassembled WGS sequence"/>
</dbReference>
<dbReference type="RefSeq" id="WP_232891140.1">
    <property type="nucleotide sequence ID" value="NZ_JAJSPM010000009.1"/>
</dbReference>
<keyword evidence="2" id="KW-1185">Reference proteome</keyword>
<gene>
    <name evidence="1" type="ORF">LXO92_13130</name>
</gene>
<organism evidence="1 2">
    <name type="scientific">Legionella resiliens</name>
    <dbReference type="NCBI Taxonomy" id="2905958"/>
    <lineage>
        <taxon>Bacteria</taxon>
        <taxon>Pseudomonadati</taxon>
        <taxon>Pseudomonadota</taxon>
        <taxon>Gammaproteobacteria</taxon>
        <taxon>Legionellales</taxon>
        <taxon>Legionellaceae</taxon>
        <taxon>Legionella</taxon>
    </lineage>
</organism>
<accession>A0ABS8X662</accession>
<protein>
    <submittedName>
        <fullName evidence="1">Uncharacterized protein</fullName>
    </submittedName>
</protein>
<sequence length="70" mass="8048">MRGKFGTLFKRIQQRSVQQQAWLFQPGLMIVSTPVCKTTRLTQKDYCDYAQGMRKLGFALSQTFPCIVNS</sequence>
<comment type="caution">
    <text evidence="1">The sequence shown here is derived from an EMBL/GenBank/DDBJ whole genome shotgun (WGS) entry which is preliminary data.</text>
</comment>
<evidence type="ECO:0000313" key="1">
    <source>
        <dbReference type="EMBL" id="MCE3533316.1"/>
    </source>
</evidence>